<dbReference type="OrthoDB" id="10255210at2759"/>
<keyword evidence="8" id="KW-1133">Transmembrane helix</keyword>
<evidence type="ECO:0000256" key="5">
    <source>
        <dbReference type="ARBA" id="ARBA00023212"/>
    </source>
</evidence>
<keyword evidence="8" id="KW-0472">Membrane</keyword>
<evidence type="ECO:0000259" key="9">
    <source>
        <dbReference type="PROSITE" id="PS51336"/>
    </source>
</evidence>
<dbReference type="PANTHER" id="PTHR12086">
    <property type="entry name" value="EF-HAND DOMAIN C-TERMINAL CONTAINING PROTEIN"/>
    <property type="match status" value="1"/>
</dbReference>
<dbReference type="GO" id="GO:0060285">
    <property type="term" value="P:cilium-dependent cell motility"/>
    <property type="evidence" value="ECO:0007669"/>
    <property type="project" value="TreeGrafter"/>
</dbReference>
<dbReference type="GO" id="GO:0043014">
    <property type="term" value="F:alpha-tubulin binding"/>
    <property type="evidence" value="ECO:0007669"/>
    <property type="project" value="TreeGrafter"/>
</dbReference>
<reference evidence="10 11" key="1">
    <citation type="journal article" date="2014" name="Genome Biol. Evol.">
        <title>The secreted proteins of Achlya hypogyna and Thraustotheca clavata identify the ancestral oomycete secretome and reveal gene acquisitions by horizontal gene transfer.</title>
        <authorList>
            <person name="Misner I."/>
            <person name="Blouin N."/>
            <person name="Leonard G."/>
            <person name="Richards T.A."/>
            <person name="Lane C.E."/>
        </authorList>
    </citation>
    <scope>NUCLEOTIDE SEQUENCE [LARGE SCALE GENOMIC DNA]</scope>
    <source>
        <strain evidence="10 11">ATCC 34112</strain>
    </source>
</reference>
<dbReference type="GO" id="GO:0005930">
    <property type="term" value="C:axoneme"/>
    <property type="evidence" value="ECO:0007669"/>
    <property type="project" value="TreeGrafter"/>
</dbReference>
<evidence type="ECO:0000313" key="11">
    <source>
        <dbReference type="Proteomes" id="UP000243217"/>
    </source>
</evidence>
<comment type="caution">
    <text evidence="10">The sequence shown here is derived from an EMBL/GenBank/DDBJ whole genome shotgun (WGS) entry which is preliminary data.</text>
</comment>
<dbReference type="GO" id="GO:0007052">
    <property type="term" value="P:mitotic spindle organization"/>
    <property type="evidence" value="ECO:0007669"/>
    <property type="project" value="TreeGrafter"/>
</dbReference>
<feature type="domain" description="DM10" evidence="9">
    <location>
        <begin position="71"/>
        <end position="181"/>
    </location>
</feature>
<comment type="subcellular location">
    <subcellularLocation>
        <location evidence="1">Cell projection</location>
        <location evidence="1">Cilium</location>
    </subcellularLocation>
    <subcellularLocation>
        <location evidence="2">Cytoplasm</location>
        <location evidence="2">Cytoskeleton</location>
    </subcellularLocation>
</comment>
<keyword evidence="4" id="KW-0677">Repeat</keyword>
<feature type="transmembrane region" description="Helical" evidence="8">
    <location>
        <begin position="1023"/>
        <end position="1042"/>
    </location>
</feature>
<evidence type="ECO:0000256" key="3">
    <source>
        <dbReference type="ARBA" id="ARBA00022490"/>
    </source>
</evidence>
<keyword evidence="5" id="KW-0206">Cytoskeleton</keyword>
<gene>
    <name evidence="10" type="ORF">THRCLA_00126</name>
</gene>
<feature type="transmembrane region" description="Helical" evidence="8">
    <location>
        <begin position="1098"/>
        <end position="1120"/>
    </location>
</feature>
<dbReference type="InterPro" id="IPR006602">
    <property type="entry name" value="DM10_dom"/>
</dbReference>
<feature type="transmembrane region" description="Helical" evidence="8">
    <location>
        <begin position="1062"/>
        <end position="1086"/>
    </location>
</feature>
<feature type="transmembrane region" description="Helical" evidence="8">
    <location>
        <begin position="1152"/>
        <end position="1174"/>
    </location>
</feature>
<feature type="compositionally biased region" description="Polar residues" evidence="7">
    <location>
        <begin position="1264"/>
        <end position="1286"/>
    </location>
</feature>
<dbReference type="Gene3D" id="2.30.29.170">
    <property type="match status" value="3"/>
</dbReference>
<organism evidence="10 11">
    <name type="scientific">Thraustotheca clavata</name>
    <dbReference type="NCBI Taxonomy" id="74557"/>
    <lineage>
        <taxon>Eukaryota</taxon>
        <taxon>Sar</taxon>
        <taxon>Stramenopiles</taxon>
        <taxon>Oomycota</taxon>
        <taxon>Saprolegniomycetes</taxon>
        <taxon>Saprolegniales</taxon>
        <taxon>Achlyaceae</taxon>
        <taxon>Thraustotheca</taxon>
    </lineage>
</organism>
<keyword evidence="6" id="KW-0966">Cell projection</keyword>
<dbReference type="FunFam" id="2.30.29.170:FF:000004">
    <property type="entry name" value="EF-hand domain containing 2"/>
    <property type="match status" value="1"/>
</dbReference>
<dbReference type="GO" id="GO:0000281">
    <property type="term" value="P:mitotic cytokinesis"/>
    <property type="evidence" value="ECO:0007669"/>
    <property type="project" value="TreeGrafter"/>
</dbReference>
<accession>A0A1W0ACD7</accession>
<evidence type="ECO:0000256" key="2">
    <source>
        <dbReference type="ARBA" id="ARBA00004245"/>
    </source>
</evidence>
<protein>
    <submittedName>
        <fullName evidence="10">EF-hand domain-containing protein</fullName>
    </submittedName>
</protein>
<sequence length="1331" mass="151095">MSSTFLERQKNVPMIHRRHGDVTPKPRGHALGEKIPAYVYVRQLEVPAQMPAPITAFDPSKSKVPNFIALDKKVLRYEGYFLEAVHESNLENYRVRNCIILYYLEDDTIQIIEPKVENSGILQGNFVKRHKIPKPESDENGDMSFYTHWDLGLGAEVTFYGRTFHIQSADKFTMDFMMENHGTTGEVQRPTPRDAYSEIRKAHMARETGQDIDANYGKKQYPMKEFMEATLGKFARPSNHRKQFNEHDRHVLRWFAIWDDTSKLYGTKHKYIIHFFLADNTVEIRESYDRNSGCDPFPKLLNRSQLLKCPTLEGPYATSLSSTDKRPPDSDYFSWEELTVGGYIDIFNRKILLLDADTSTRLWYKEHGIDLGPAIVISENKTKPPSFVPPSHNGMGSEIDSLGSCYHLTPKPHRKSMEETDNKIILRFSASMDTKKPEDVHRRFIVSFMICDLSLMIMEPPQRNSGIGGGKFLERGVQKNPSTGQPFRKSDFYVGARIPVVGRIFLLENMDEYSAKYMEANPSDFPFADQTKATNKILNALRSSPQLLAQVKGKNDLSVKEAISWLGNLVPHEVIAFTRANRSIAPIQLKVVEEAVTFLRGEAFSHAFTDDDSTNLPNSSMGNLELRALGFAPTRVHVDLQLTQRISLKNTTQPQIQLVSYYHIFPKAFCTGNCYTIVKEKSNNSIRQMATFYFNFCLQWISWIIGLGVVALVAFDSIVNNWAFNDFIGNGYQFITPVADIQNAGQLIGPYSFALDASLVDLSRISKFMINYTVSNIVAPANPNIYLLSAGTYTINNKMNLCGIFARDYNVDLASTAPIQLGVVSEAITYLRGEAFSHAFTDDGTSNLANTTMGNFQLRSLGYAPARIQVDLRLTQRVRLRNTTELQIRRVSYYRIYPKSYCTGCVPVAELGYGTCNFTMLYNDTSKKLRIANSSYVDGSDHAFGLMIQQSSFSSASHYLKFIAFIFAIGGYIASRRTVQWQEIDVNRTQNFFHRVVKTIIPSYFPHLSHAVRYDMICYNSDIFVLLFTTAIVLDINHAIVYTREAQVFNDVCPNWKIGVQLFALSTRLLWINCAFLKCVKIFWSFLSTASHSGESTFMGWFNLSSVTSLYLSAILLFYIPPFIEYNNSVRHDLKSNIQSLDGVVVDFFESFYIRGSGAIAAGLILNICLVVAFDQLVNRRLWRRLAQNSLARQSIFNSSSILMDDITSIDPDALMKDAPVINCKARRLCTLQWFFISHLTLFGLSEKEIRVKKKQQNQKNRASEGQNEMSQLQSAHTDETTSTTEGVPEGQFIIAQDSGHHIHLLDCQINDVKSLIFNIKILKNTSVMIK</sequence>
<keyword evidence="8" id="KW-0812">Transmembrane</keyword>
<feature type="domain" description="DM10" evidence="9">
    <location>
        <begin position="248"/>
        <end position="368"/>
    </location>
</feature>
<dbReference type="PROSITE" id="PS51336">
    <property type="entry name" value="DM10"/>
    <property type="match status" value="3"/>
</dbReference>
<keyword evidence="3" id="KW-0963">Cytoplasm</keyword>
<dbReference type="GO" id="GO:0072686">
    <property type="term" value="C:mitotic spindle"/>
    <property type="evidence" value="ECO:0007669"/>
    <property type="project" value="TreeGrafter"/>
</dbReference>
<evidence type="ECO:0000256" key="8">
    <source>
        <dbReference type="SAM" id="Phobius"/>
    </source>
</evidence>
<keyword evidence="11" id="KW-1185">Reference proteome</keyword>
<dbReference type="Proteomes" id="UP000243217">
    <property type="component" value="Unassembled WGS sequence"/>
</dbReference>
<dbReference type="FunFam" id="2.30.29.170:FF:000002">
    <property type="entry name" value="EF-hand domain (C-terminal) containing 1"/>
    <property type="match status" value="1"/>
</dbReference>
<feature type="transmembrane region" description="Helical" evidence="8">
    <location>
        <begin position="956"/>
        <end position="974"/>
    </location>
</feature>
<dbReference type="SMART" id="SM00676">
    <property type="entry name" value="DM10"/>
    <property type="match status" value="3"/>
</dbReference>
<evidence type="ECO:0000256" key="4">
    <source>
        <dbReference type="ARBA" id="ARBA00022737"/>
    </source>
</evidence>
<evidence type="ECO:0000256" key="6">
    <source>
        <dbReference type="ARBA" id="ARBA00023273"/>
    </source>
</evidence>
<evidence type="ECO:0000256" key="1">
    <source>
        <dbReference type="ARBA" id="ARBA00004138"/>
    </source>
</evidence>
<name>A0A1W0ACD7_9STRA</name>
<dbReference type="InterPro" id="IPR040193">
    <property type="entry name" value="EFHC1/EFHC2/EFHB"/>
</dbReference>
<evidence type="ECO:0000313" key="10">
    <source>
        <dbReference type="EMBL" id="OQS07881.1"/>
    </source>
</evidence>
<dbReference type="STRING" id="74557.A0A1W0ACD7"/>
<feature type="region of interest" description="Disordered" evidence="7">
    <location>
        <begin position="1254"/>
        <end position="1286"/>
    </location>
</feature>
<dbReference type="Pfam" id="PF06565">
    <property type="entry name" value="DM10_dom"/>
    <property type="match status" value="3"/>
</dbReference>
<proteinExistence type="predicted"/>
<dbReference type="PANTHER" id="PTHR12086:SF9">
    <property type="entry name" value="EF-HAND DOMAIN-CONTAINING PROTEIN 1"/>
    <property type="match status" value="1"/>
</dbReference>
<feature type="domain" description="DM10" evidence="9">
    <location>
        <begin position="422"/>
        <end position="522"/>
    </location>
</feature>
<evidence type="ECO:0000256" key="7">
    <source>
        <dbReference type="SAM" id="MobiDB-lite"/>
    </source>
</evidence>
<dbReference type="EMBL" id="JNBS01000043">
    <property type="protein sequence ID" value="OQS07881.1"/>
    <property type="molecule type" value="Genomic_DNA"/>
</dbReference>